<feature type="repeat" description="WD" evidence="7">
    <location>
        <begin position="360"/>
        <end position="401"/>
    </location>
</feature>
<dbReference type="PANTHER" id="PTHR19879">
    <property type="entry name" value="TRANSCRIPTION INITIATION FACTOR TFIID"/>
    <property type="match status" value="1"/>
</dbReference>
<evidence type="ECO:0000256" key="4">
    <source>
        <dbReference type="ARBA" id="ARBA00023015"/>
    </source>
</evidence>
<feature type="repeat" description="WD" evidence="7">
    <location>
        <begin position="444"/>
        <end position="485"/>
    </location>
</feature>
<dbReference type="VEuPathDB" id="MicrosporidiaDB:M896_121640"/>
<dbReference type="InterPro" id="IPR036322">
    <property type="entry name" value="WD40_repeat_dom_sf"/>
</dbReference>
<dbReference type="GO" id="GO:0016251">
    <property type="term" value="F:RNA polymerase II general transcription initiation factor activity"/>
    <property type="evidence" value="ECO:0007669"/>
    <property type="project" value="TreeGrafter"/>
</dbReference>
<dbReference type="Gene3D" id="1.25.40.500">
    <property type="entry name" value="TFIID subunit TAF5, NTD2 domain"/>
    <property type="match status" value="1"/>
</dbReference>
<evidence type="ECO:0000313" key="10">
    <source>
        <dbReference type="Proteomes" id="UP000031056"/>
    </source>
</evidence>
<evidence type="ECO:0000256" key="1">
    <source>
        <dbReference type="ARBA" id="ARBA00004123"/>
    </source>
</evidence>
<organism evidence="9 10">
    <name type="scientific">Ordospora colligata OC4</name>
    <dbReference type="NCBI Taxonomy" id="1354746"/>
    <lineage>
        <taxon>Eukaryota</taxon>
        <taxon>Fungi</taxon>
        <taxon>Fungi incertae sedis</taxon>
        <taxon>Microsporidia</taxon>
        <taxon>Ordosporidae</taxon>
        <taxon>Ordospora</taxon>
    </lineage>
</organism>
<feature type="repeat" description="WD" evidence="7">
    <location>
        <begin position="402"/>
        <end position="443"/>
    </location>
</feature>
<dbReference type="STRING" id="1354746.A0A0B2UD03"/>
<keyword evidence="2 7" id="KW-0853">WD repeat</keyword>
<keyword evidence="3" id="KW-0677">Repeat</keyword>
<dbReference type="HOGENOM" id="CLU_005884_2_1_1"/>
<dbReference type="GO" id="GO:0006367">
    <property type="term" value="P:transcription initiation at RNA polymerase II promoter"/>
    <property type="evidence" value="ECO:0007669"/>
    <property type="project" value="TreeGrafter"/>
</dbReference>
<dbReference type="InterPro" id="IPR007582">
    <property type="entry name" value="TFIID_NTD2"/>
</dbReference>
<keyword evidence="5" id="KW-0804">Transcription</keyword>
<comment type="caution">
    <text evidence="9">The sequence shown here is derived from an EMBL/GenBank/DDBJ whole genome shotgun (WGS) entry which is preliminary data.</text>
</comment>
<dbReference type="CDD" id="cd08044">
    <property type="entry name" value="TAF5_NTD2"/>
    <property type="match status" value="1"/>
</dbReference>
<feature type="repeat" description="WD" evidence="7">
    <location>
        <begin position="486"/>
        <end position="518"/>
    </location>
</feature>
<dbReference type="RefSeq" id="XP_014562983.1">
    <property type="nucleotide sequence ID" value="XM_014707497.1"/>
</dbReference>
<keyword evidence="4" id="KW-0805">Transcription regulation</keyword>
<dbReference type="SUPFAM" id="SSF50978">
    <property type="entry name" value="WD40 repeat-like"/>
    <property type="match status" value="1"/>
</dbReference>
<dbReference type="Pfam" id="PF00400">
    <property type="entry name" value="WD40"/>
    <property type="match status" value="5"/>
</dbReference>
<evidence type="ECO:0000259" key="8">
    <source>
        <dbReference type="Pfam" id="PF04494"/>
    </source>
</evidence>
<evidence type="ECO:0000256" key="7">
    <source>
        <dbReference type="PROSITE-ProRule" id="PRU00221"/>
    </source>
</evidence>
<feature type="domain" description="TFIID subunit TAF5 NTD2" evidence="8">
    <location>
        <begin position="17"/>
        <end position="141"/>
    </location>
</feature>
<dbReference type="Pfam" id="PF04494">
    <property type="entry name" value="TFIID_NTD2"/>
    <property type="match status" value="1"/>
</dbReference>
<dbReference type="InterPro" id="IPR019775">
    <property type="entry name" value="WD40_repeat_CS"/>
</dbReference>
<reference evidence="9 10" key="1">
    <citation type="journal article" date="2014" name="MBio">
        <title>The Ordospora colligata genome; evolution of extreme reduction in microsporidia and host-to-parasite horizontal gene transfer.</title>
        <authorList>
            <person name="Pombert J.-F."/>
            <person name="Haag K.L."/>
            <person name="Beidas S."/>
            <person name="Ebert D."/>
            <person name="Keeling P.J."/>
        </authorList>
    </citation>
    <scope>NUCLEOTIDE SEQUENCE [LARGE SCALE GENOMIC DNA]</scope>
    <source>
        <strain evidence="9 10">OC4</strain>
    </source>
</reference>
<protein>
    <recommendedName>
        <fullName evidence="8">TFIID subunit TAF5 NTD2 domain-containing protein</fullName>
    </recommendedName>
</protein>
<dbReference type="InterPro" id="IPR001680">
    <property type="entry name" value="WD40_rpt"/>
</dbReference>
<dbReference type="PRINTS" id="PR00320">
    <property type="entry name" value="GPROTEINBRPT"/>
</dbReference>
<keyword evidence="6" id="KW-0539">Nucleus</keyword>
<dbReference type="FunCoup" id="A0A0B2UD03">
    <property type="interactions" value="121"/>
</dbReference>
<dbReference type="GO" id="GO:0005669">
    <property type="term" value="C:transcription factor TFIID complex"/>
    <property type="evidence" value="ECO:0007669"/>
    <property type="project" value="TreeGrafter"/>
</dbReference>
<proteinExistence type="predicted"/>
<dbReference type="OrthoDB" id="10266330at2759"/>
<dbReference type="PROSITE" id="PS50082">
    <property type="entry name" value="WD_REPEATS_2"/>
    <property type="match status" value="5"/>
</dbReference>
<evidence type="ECO:0000256" key="5">
    <source>
        <dbReference type="ARBA" id="ARBA00023163"/>
    </source>
</evidence>
<gene>
    <name evidence="9" type="ORF">M896_121640</name>
</gene>
<evidence type="ECO:0000256" key="3">
    <source>
        <dbReference type="ARBA" id="ARBA00022737"/>
    </source>
</evidence>
<dbReference type="CDD" id="cd00200">
    <property type="entry name" value="WD40"/>
    <property type="match status" value="1"/>
</dbReference>
<evidence type="ECO:0000313" key="9">
    <source>
        <dbReference type="EMBL" id="KHN68941.1"/>
    </source>
</evidence>
<dbReference type="Gene3D" id="2.130.10.10">
    <property type="entry name" value="YVTN repeat-like/Quinoprotein amine dehydrogenase"/>
    <property type="match status" value="2"/>
</dbReference>
<dbReference type="AlphaFoldDB" id="A0A0B2UD03"/>
<name>A0A0B2UD03_9MICR</name>
<dbReference type="PROSITE" id="PS50294">
    <property type="entry name" value="WD_REPEATS_REGION"/>
    <property type="match status" value="4"/>
</dbReference>
<comment type="subcellular location">
    <subcellularLocation>
        <location evidence="1">Nucleus</location>
    </subcellularLocation>
</comment>
<feature type="repeat" description="WD" evidence="7">
    <location>
        <begin position="318"/>
        <end position="352"/>
    </location>
</feature>
<accession>A0A0B2UD03</accession>
<dbReference type="GeneID" id="26262681"/>
<dbReference type="InterPro" id="IPR020472">
    <property type="entry name" value="WD40_PAC1"/>
</dbReference>
<dbReference type="InParanoid" id="A0A0B2UD03"/>
<dbReference type="EMBL" id="JOKQ01000012">
    <property type="protein sequence ID" value="KHN68941.1"/>
    <property type="molecule type" value="Genomic_DNA"/>
</dbReference>
<keyword evidence="10" id="KW-1185">Reference proteome</keyword>
<dbReference type="SUPFAM" id="SSF160897">
    <property type="entry name" value="Taf5 N-terminal domain-like"/>
    <property type="match status" value="1"/>
</dbReference>
<dbReference type="PROSITE" id="PS00678">
    <property type="entry name" value="WD_REPEATS_1"/>
    <property type="match status" value="1"/>
</dbReference>
<dbReference type="InterPro" id="IPR015943">
    <property type="entry name" value="WD40/YVTN_repeat-like_dom_sf"/>
</dbReference>
<evidence type="ECO:0000256" key="6">
    <source>
        <dbReference type="ARBA" id="ARBA00023242"/>
    </source>
</evidence>
<evidence type="ECO:0000256" key="2">
    <source>
        <dbReference type="ARBA" id="ARBA00022574"/>
    </source>
</evidence>
<sequence>MSGNGKDGMTTKIPVKSQMEASYVSLKTWIEDSLDLFKNDLLPLLYPLFIHIYFDLIQQSRTEEAKEFFERYRKDHHNKNEEIKQFESIYTIQHIHENNFAYTFKNSKYHLSMGRYAFDLLINFLEERNLTYILKILNQHLDIKVYVGPKSDDKPQGIETGVVDVEIDLTTFLVSRECEDAILGDEQYRYDHLETYVLQLRKQREMKPKDSVYKPNSSQIHAEIEKLKDLCKRVAVNRNNLPSICCYTIHNTYEGLTAAEISNDLKLMACGFKDSYIEIYSLTNDPLRKLKSSSELAKSDIKTLNEEKFEEIGGSCRLVGHSGPVYGLKFFQSNKFLVSSSEDCTVCLWSLDLFSLIAVYKAHAFPVWCVDVAPNDNFFASGSSDRQAIIWSVMASKPERLIVSSLSDVTAVKFHPNSNYLFTGSSDHRVRMHDVETAAVVRIFCGHTDTVTCMDVSHCGKFLASGGRDKVVVLWDIQTSKLISKYSGHENVVFSVSFCFYGSVIVSCGADNSVRLWDKTDSKGGCLGVYHTKNTPLLCSKFGYRNIISCAGPYIS</sequence>
<dbReference type="InterPro" id="IPR037264">
    <property type="entry name" value="TFIID_NTD2_sf"/>
</dbReference>
<dbReference type="Proteomes" id="UP000031056">
    <property type="component" value="Unassembled WGS sequence"/>
</dbReference>
<dbReference type="SMART" id="SM00320">
    <property type="entry name" value="WD40"/>
    <property type="match status" value="6"/>
</dbReference>
<dbReference type="PANTHER" id="PTHR19879:SF1">
    <property type="entry name" value="CANNONBALL-RELATED"/>
    <property type="match status" value="1"/>
</dbReference>